<dbReference type="Proteomes" id="UP000515823">
    <property type="component" value="Chromosome"/>
</dbReference>
<evidence type="ECO:0000259" key="4">
    <source>
        <dbReference type="PROSITE" id="PS50042"/>
    </source>
</evidence>
<evidence type="ECO:0000256" key="1">
    <source>
        <dbReference type="ARBA" id="ARBA00023015"/>
    </source>
</evidence>
<name>A0A7G9G3U8_9FIRM</name>
<dbReference type="InterPro" id="IPR014710">
    <property type="entry name" value="RmlC-like_jellyroll"/>
</dbReference>
<dbReference type="KEGG" id="qdo:H9Q78_13780"/>
<feature type="domain" description="HTH crp-type" evidence="5">
    <location>
        <begin position="152"/>
        <end position="218"/>
    </location>
</feature>
<keyword evidence="7" id="KW-1185">Reference proteome</keyword>
<evidence type="ECO:0000256" key="3">
    <source>
        <dbReference type="ARBA" id="ARBA00023163"/>
    </source>
</evidence>
<evidence type="ECO:0000313" key="7">
    <source>
        <dbReference type="Proteomes" id="UP000515823"/>
    </source>
</evidence>
<dbReference type="InterPro" id="IPR036388">
    <property type="entry name" value="WH-like_DNA-bd_sf"/>
</dbReference>
<dbReference type="CDD" id="cd00038">
    <property type="entry name" value="CAP_ED"/>
    <property type="match status" value="1"/>
</dbReference>
<dbReference type="GO" id="GO:0005829">
    <property type="term" value="C:cytosol"/>
    <property type="evidence" value="ECO:0007669"/>
    <property type="project" value="TreeGrafter"/>
</dbReference>
<dbReference type="PROSITE" id="PS50042">
    <property type="entry name" value="CNMP_BINDING_3"/>
    <property type="match status" value="1"/>
</dbReference>
<dbReference type="InterPro" id="IPR018490">
    <property type="entry name" value="cNMP-bd_dom_sf"/>
</dbReference>
<dbReference type="PROSITE" id="PS51063">
    <property type="entry name" value="HTH_CRP_2"/>
    <property type="match status" value="1"/>
</dbReference>
<evidence type="ECO:0000256" key="2">
    <source>
        <dbReference type="ARBA" id="ARBA00023125"/>
    </source>
</evidence>
<dbReference type="Gene3D" id="2.60.120.10">
    <property type="entry name" value="Jelly Rolls"/>
    <property type="match status" value="1"/>
</dbReference>
<dbReference type="Pfam" id="PF13545">
    <property type="entry name" value="HTH_Crp_2"/>
    <property type="match status" value="1"/>
</dbReference>
<organism evidence="6 7">
    <name type="scientific">Qiania dongpingensis</name>
    <dbReference type="NCBI Taxonomy" id="2763669"/>
    <lineage>
        <taxon>Bacteria</taxon>
        <taxon>Bacillati</taxon>
        <taxon>Bacillota</taxon>
        <taxon>Clostridia</taxon>
        <taxon>Lachnospirales</taxon>
        <taxon>Lachnospiraceae</taxon>
        <taxon>Qiania</taxon>
    </lineage>
</organism>
<dbReference type="EMBL" id="CP060634">
    <property type="protein sequence ID" value="QNM05480.1"/>
    <property type="molecule type" value="Genomic_DNA"/>
</dbReference>
<accession>A0A7G9G3U8</accession>
<dbReference type="GO" id="GO:0003700">
    <property type="term" value="F:DNA-binding transcription factor activity"/>
    <property type="evidence" value="ECO:0007669"/>
    <property type="project" value="TreeGrafter"/>
</dbReference>
<dbReference type="PANTHER" id="PTHR24567">
    <property type="entry name" value="CRP FAMILY TRANSCRIPTIONAL REGULATORY PROTEIN"/>
    <property type="match status" value="1"/>
</dbReference>
<dbReference type="GO" id="GO:0003677">
    <property type="term" value="F:DNA binding"/>
    <property type="evidence" value="ECO:0007669"/>
    <property type="project" value="UniProtKB-KW"/>
</dbReference>
<dbReference type="SMART" id="SM00419">
    <property type="entry name" value="HTH_CRP"/>
    <property type="match status" value="1"/>
</dbReference>
<dbReference type="PANTHER" id="PTHR24567:SF26">
    <property type="entry name" value="REGULATORY PROTEIN YEIL"/>
    <property type="match status" value="1"/>
</dbReference>
<dbReference type="InterPro" id="IPR050397">
    <property type="entry name" value="Env_Response_Regulators"/>
</dbReference>
<dbReference type="InterPro" id="IPR036390">
    <property type="entry name" value="WH_DNA-bd_sf"/>
</dbReference>
<dbReference type="InterPro" id="IPR000595">
    <property type="entry name" value="cNMP-bd_dom"/>
</dbReference>
<feature type="domain" description="Cyclic nucleotide-binding" evidence="4">
    <location>
        <begin position="16"/>
        <end position="83"/>
    </location>
</feature>
<proteinExistence type="predicted"/>
<dbReference type="InterPro" id="IPR012318">
    <property type="entry name" value="HTH_CRP"/>
</dbReference>
<dbReference type="Pfam" id="PF00027">
    <property type="entry name" value="cNMP_binding"/>
    <property type="match status" value="1"/>
</dbReference>
<keyword evidence="2" id="KW-0238">DNA-binding</keyword>
<protein>
    <submittedName>
        <fullName evidence="6">Crp/Fnr family transcriptional regulator</fullName>
    </submittedName>
</protein>
<gene>
    <name evidence="6" type="ORF">H9Q78_13780</name>
</gene>
<dbReference type="SUPFAM" id="SSF51206">
    <property type="entry name" value="cAMP-binding domain-like"/>
    <property type="match status" value="1"/>
</dbReference>
<dbReference type="PRINTS" id="PR00034">
    <property type="entry name" value="HTHCRP"/>
</dbReference>
<dbReference type="SUPFAM" id="SSF46785">
    <property type="entry name" value="Winged helix' DNA-binding domain"/>
    <property type="match status" value="1"/>
</dbReference>
<sequence>MIQNDRISILETGFSFWEHLSEEEKELLAASCSIVQFEKGALIHRHDEICIGMLLVLSGQIRTYILSDDGREVTLYRLYKGDTCILSASCVLDAVAFDVLIESVEPTEALLVPLPAFHRLMTQNVHVELFAYKLSTERFSDVMWTIQQILFMGADKRLAIFLWDETAKTGEDTISYTHDQIARYIGSAREVISRMLKYFSEEGIVSLSRGKIRILDRSRLKGYL</sequence>
<evidence type="ECO:0000259" key="5">
    <source>
        <dbReference type="PROSITE" id="PS51063"/>
    </source>
</evidence>
<keyword evidence="1" id="KW-0805">Transcription regulation</keyword>
<dbReference type="RefSeq" id="WP_249302527.1">
    <property type="nucleotide sequence ID" value="NZ_CP060634.1"/>
</dbReference>
<dbReference type="Gene3D" id="1.10.10.10">
    <property type="entry name" value="Winged helix-like DNA-binding domain superfamily/Winged helix DNA-binding domain"/>
    <property type="match status" value="1"/>
</dbReference>
<keyword evidence="3" id="KW-0804">Transcription</keyword>
<evidence type="ECO:0000313" key="6">
    <source>
        <dbReference type="EMBL" id="QNM05480.1"/>
    </source>
</evidence>
<dbReference type="AlphaFoldDB" id="A0A7G9G3U8"/>
<reference evidence="6 7" key="1">
    <citation type="submission" date="2020-08" db="EMBL/GenBank/DDBJ databases">
        <authorList>
            <person name="Liu C."/>
            <person name="Sun Q."/>
        </authorList>
    </citation>
    <scope>NUCLEOTIDE SEQUENCE [LARGE SCALE GENOMIC DNA]</scope>
    <source>
        <strain evidence="6 7">NSJ-38</strain>
    </source>
</reference>